<gene>
    <name evidence="1" type="ORF">NCTC12965_01914</name>
</gene>
<accession>A0A4U9U4W2</accession>
<proteinExistence type="predicted"/>
<evidence type="ECO:0000313" key="1">
    <source>
        <dbReference type="EMBL" id="VTR24084.1"/>
    </source>
</evidence>
<dbReference type="EMBL" id="CABEEZ010000034">
    <property type="protein sequence ID" value="VTR24084.1"/>
    <property type="molecule type" value="Genomic_DNA"/>
</dbReference>
<protein>
    <submittedName>
        <fullName evidence="1">Uncharacterized protein</fullName>
    </submittedName>
</protein>
<reference evidence="1" key="1">
    <citation type="submission" date="2019-05" db="EMBL/GenBank/DDBJ databases">
        <authorList>
            <consortium name="Pathogen Informatics"/>
        </authorList>
    </citation>
    <scope>NUCLEOTIDE SEQUENCE [LARGE SCALE GENOMIC DNA]</scope>
    <source>
        <strain evidence="1">NCTC12965</strain>
    </source>
</reference>
<sequence length="73" mass="8644">MQRPYDVSPEKERQYKFSKIIGNRYQGRGRPEYAAQYHQLVFALWIAEPFILVFFPIQRADDYATVGLLNQGF</sequence>
<organism evidence="1">
    <name type="scientific">Serratia fonticola</name>
    <dbReference type="NCBI Taxonomy" id="47917"/>
    <lineage>
        <taxon>Bacteria</taxon>
        <taxon>Pseudomonadati</taxon>
        <taxon>Pseudomonadota</taxon>
        <taxon>Gammaproteobacteria</taxon>
        <taxon>Enterobacterales</taxon>
        <taxon>Yersiniaceae</taxon>
        <taxon>Serratia</taxon>
    </lineage>
</organism>
<dbReference type="AlphaFoldDB" id="A0A4U9U4W2"/>
<name>A0A4U9U4W2_SERFO</name>